<dbReference type="EMBL" id="JABCAG010000046">
    <property type="protein sequence ID" value="NMP59353.1"/>
    <property type="molecule type" value="Genomic_DNA"/>
</dbReference>
<proteinExistence type="predicted"/>
<sequence length="189" mass="21192">MKEISMLMKMNLQFFADPESDSASDEQDQTQTQTEDEVETKEKATFPKKYSRDDVGKMVAAETKKAVEKAKQDWEKNIPKDAEDKGSSDQDQSEKAAQEKLAQKEAELAKKEIRLEYREKAQEEGLPLKIIDLIDCSDAEKAEASFKLAKEILGETTSKKKKKQFVSGGNPRSGNPDQLDPFLAGLKGK</sequence>
<feature type="region of interest" description="Disordered" evidence="1">
    <location>
        <begin position="1"/>
        <end position="103"/>
    </location>
</feature>
<name>A0A848N3E0_ENTMU</name>
<evidence type="ECO:0000313" key="3">
    <source>
        <dbReference type="Proteomes" id="UP000557857"/>
    </source>
</evidence>
<accession>A0A848N3E0</accession>
<reference evidence="2 3" key="1">
    <citation type="submission" date="2020-04" db="EMBL/GenBank/DDBJ databases">
        <authorList>
            <person name="Abaymova A."/>
            <person name="Teymurazov M."/>
            <person name="Tazyna O."/>
            <person name="Chatushin Y."/>
            <person name="Svetoch E."/>
            <person name="Pereligyn V."/>
            <person name="Pohylenko V."/>
            <person name="Platonov M."/>
            <person name="Kartsev N."/>
            <person name="Skryabin Y."/>
            <person name="Sizova A."/>
            <person name="Solomentsev V."/>
            <person name="Kislichkina A."/>
            <person name="Bogun A."/>
        </authorList>
    </citation>
    <scope>NUCLEOTIDE SEQUENCE [LARGE SCALE GENOMIC DNA]</scope>
    <source>
        <strain evidence="3">SCPM-O-B-8398 (E28)</strain>
    </source>
</reference>
<organism evidence="2 3">
    <name type="scientific">Enterococcus mundtii</name>
    <dbReference type="NCBI Taxonomy" id="53346"/>
    <lineage>
        <taxon>Bacteria</taxon>
        <taxon>Bacillati</taxon>
        <taxon>Bacillota</taxon>
        <taxon>Bacilli</taxon>
        <taxon>Lactobacillales</taxon>
        <taxon>Enterococcaceae</taxon>
        <taxon>Enterococcus</taxon>
    </lineage>
</organism>
<feature type="compositionally biased region" description="Acidic residues" evidence="1">
    <location>
        <begin position="18"/>
        <end position="39"/>
    </location>
</feature>
<feature type="region of interest" description="Disordered" evidence="1">
    <location>
        <begin position="158"/>
        <end position="189"/>
    </location>
</feature>
<evidence type="ECO:0000256" key="1">
    <source>
        <dbReference type="SAM" id="MobiDB-lite"/>
    </source>
</evidence>
<feature type="compositionally biased region" description="Basic and acidic residues" evidence="1">
    <location>
        <begin position="40"/>
        <end position="103"/>
    </location>
</feature>
<dbReference type="RefSeq" id="WP_169058995.1">
    <property type="nucleotide sequence ID" value="NZ_JABCAG010000046.1"/>
</dbReference>
<dbReference type="AlphaFoldDB" id="A0A848N3E0"/>
<gene>
    <name evidence="2" type="ORF">HI921_12915</name>
</gene>
<dbReference type="Proteomes" id="UP000557857">
    <property type="component" value="Unassembled WGS sequence"/>
</dbReference>
<comment type="caution">
    <text evidence="2">The sequence shown here is derived from an EMBL/GenBank/DDBJ whole genome shotgun (WGS) entry which is preliminary data.</text>
</comment>
<evidence type="ECO:0000313" key="2">
    <source>
        <dbReference type="EMBL" id="NMP59353.1"/>
    </source>
</evidence>
<protein>
    <submittedName>
        <fullName evidence="2">DUF4355 domain-containing protein</fullName>
    </submittedName>
</protein>